<gene>
    <name evidence="3" type="ORF">ACN38_g6109</name>
</gene>
<feature type="domain" description="Clr5" evidence="2">
    <location>
        <begin position="6"/>
        <end position="53"/>
    </location>
</feature>
<dbReference type="Pfam" id="PF14420">
    <property type="entry name" value="Clr5"/>
    <property type="match status" value="1"/>
</dbReference>
<evidence type="ECO:0000313" key="4">
    <source>
        <dbReference type="Proteomes" id="UP000037696"/>
    </source>
</evidence>
<comment type="caution">
    <text evidence="3">The sequence shown here is derived from an EMBL/GenBank/DDBJ whole genome shotgun (WGS) entry which is preliminary data.</text>
</comment>
<evidence type="ECO:0000259" key="2">
    <source>
        <dbReference type="Pfam" id="PF14420"/>
    </source>
</evidence>
<dbReference type="Proteomes" id="UP000037696">
    <property type="component" value="Unassembled WGS sequence"/>
</dbReference>
<organism evidence="3 4">
    <name type="scientific">Penicillium nordicum</name>
    <dbReference type="NCBI Taxonomy" id="229535"/>
    <lineage>
        <taxon>Eukaryota</taxon>
        <taxon>Fungi</taxon>
        <taxon>Dikarya</taxon>
        <taxon>Ascomycota</taxon>
        <taxon>Pezizomycotina</taxon>
        <taxon>Eurotiomycetes</taxon>
        <taxon>Eurotiomycetidae</taxon>
        <taxon>Eurotiales</taxon>
        <taxon>Aspergillaceae</taxon>
        <taxon>Penicillium</taxon>
    </lineage>
</organism>
<dbReference type="EMBL" id="LHQQ01000092">
    <property type="protein sequence ID" value="KOS42959.1"/>
    <property type="molecule type" value="Genomic_DNA"/>
</dbReference>
<protein>
    <recommendedName>
        <fullName evidence="2">Clr5 domain-containing protein</fullName>
    </recommendedName>
</protein>
<evidence type="ECO:0000256" key="1">
    <source>
        <dbReference type="SAM" id="MobiDB-lite"/>
    </source>
</evidence>
<feature type="region of interest" description="Disordered" evidence="1">
    <location>
        <begin position="118"/>
        <end position="137"/>
    </location>
</feature>
<evidence type="ECO:0000313" key="3">
    <source>
        <dbReference type="EMBL" id="KOS42959.1"/>
    </source>
</evidence>
<name>A0A0M9WFJ9_9EURO</name>
<dbReference type="STRING" id="229535.A0A0M9WFJ9"/>
<proteinExistence type="predicted"/>
<reference evidence="3 4" key="1">
    <citation type="submission" date="2015-08" db="EMBL/GenBank/DDBJ databases">
        <title>Genome sequencing of Penicillium nordicum.</title>
        <authorList>
            <person name="Nguyen H.D."/>
            <person name="Seifert K.A."/>
        </authorList>
    </citation>
    <scope>NUCLEOTIDE SEQUENCE [LARGE SCALE GENOMIC DNA]</scope>
    <source>
        <strain evidence="3 4">DAOMC 185683</strain>
    </source>
</reference>
<dbReference type="OrthoDB" id="5392716at2759"/>
<dbReference type="InterPro" id="IPR025676">
    <property type="entry name" value="Clr5_dom"/>
</dbReference>
<accession>A0A0M9WFJ9</accession>
<keyword evidence="4" id="KW-1185">Reference proteome</keyword>
<sequence>MARPRIDLEPHKEEILHLITQNTSHAAIRAILKEKHDISISRSTLKRCLGHWKPPIPARRTLTTRAEIQDRVEELIPRYGTQKILAILAAEGTPSSAITLQRIRNDLGIRLRLTPEQRRQQSDDVEPCDTAIDEVKD</sequence>
<dbReference type="AlphaFoldDB" id="A0A0M9WFJ9"/>